<sequence>MNSQLVNLRKFVGFMVLFLILIIALVLVSINAGYIHIPFSDVYTTLTGNGTAANQLTILQFRLPRIVIALLVGAGIAVSGAILQGVTKNPIADPGILGINAGAGLAVVLYMFFLQGSAFFSGPLSIFIMPLTALAGAFLAAIFIYFFSMKNRTVTITRLLLVGIGVNAAFNAGLIIFQMKMEPADFTAALVWISGSIWGTNWTYVLALCPWIFIFIPLAIYKSNYLNILNLNDSVGIGLGMRIERERRILLCIAVILAGTCVAVGGGITFLGLIIPQIVRRLIGANHKRLIPLTALAGALFLLLADTLGRMFMAPAEIPVGLIVSLIGAPYFMYLLIKGR</sequence>
<dbReference type="PANTHER" id="PTHR30472">
    <property type="entry name" value="FERRIC ENTEROBACTIN TRANSPORT SYSTEM PERMEASE PROTEIN"/>
    <property type="match status" value="1"/>
</dbReference>
<accession>A0A318TUP6</accession>
<proteinExistence type="inferred from homology"/>
<comment type="caution">
    <text evidence="9">The sequence shown here is derived from an EMBL/GenBank/DDBJ whole genome shotgun (WGS) entry which is preliminary data.</text>
</comment>
<dbReference type="Pfam" id="PF01032">
    <property type="entry name" value="FecCD"/>
    <property type="match status" value="1"/>
</dbReference>
<evidence type="ECO:0000313" key="9">
    <source>
        <dbReference type="EMBL" id="PYF08546.1"/>
    </source>
</evidence>
<keyword evidence="4" id="KW-1003">Cell membrane</keyword>
<dbReference type="Proteomes" id="UP000247416">
    <property type="component" value="Unassembled WGS sequence"/>
</dbReference>
<evidence type="ECO:0000256" key="5">
    <source>
        <dbReference type="ARBA" id="ARBA00022692"/>
    </source>
</evidence>
<dbReference type="CDD" id="cd06550">
    <property type="entry name" value="TM_ABC_iron-siderophores_like"/>
    <property type="match status" value="1"/>
</dbReference>
<feature type="transmembrane region" description="Helical" evidence="8">
    <location>
        <begin position="66"/>
        <end position="83"/>
    </location>
</feature>
<dbReference type="GO" id="GO:0033214">
    <property type="term" value="P:siderophore-iron import into cell"/>
    <property type="evidence" value="ECO:0007669"/>
    <property type="project" value="TreeGrafter"/>
</dbReference>
<feature type="transmembrane region" description="Helical" evidence="8">
    <location>
        <begin position="12"/>
        <end position="37"/>
    </location>
</feature>
<feature type="transmembrane region" description="Helical" evidence="8">
    <location>
        <begin position="320"/>
        <end position="337"/>
    </location>
</feature>
<feature type="transmembrane region" description="Helical" evidence="8">
    <location>
        <begin position="290"/>
        <end position="308"/>
    </location>
</feature>
<keyword evidence="5 8" id="KW-0812">Transmembrane</keyword>
<dbReference type="AlphaFoldDB" id="A0A318TUP6"/>
<keyword evidence="10" id="KW-1185">Reference proteome</keyword>
<dbReference type="SUPFAM" id="SSF81345">
    <property type="entry name" value="ABC transporter involved in vitamin B12 uptake, BtuC"/>
    <property type="match status" value="1"/>
</dbReference>
<comment type="subcellular location">
    <subcellularLocation>
        <location evidence="1">Cell membrane</location>
        <topology evidence="1">Multi-pass membrane protein</topology>
    </subcellularLocation>
</comment>
<organism evidence="9 10">
    <name type="scientific">Ureibacillus chungkukjangi</name>
    <dbReference type="NCBI Taxonomy" id="1202712"/>
    <lineage>
        <taxon>Bacteria</taxon>
        <taxon>Bacillati</taxon>
        <taxon>Bacillota</taxon>
        <taxon>Bacilli</taxon>
        <taxon>Bacillales</taxon>
        <taxon>Caryophanaceae</taxon>
        <taxon>Ureibacillus</taxon>
    </lineage>
</organism>
<feature type="transmembrane region" description="Helical" evidence="8">
    <location>
        <begin position="201"/>
        <end position="221"/>
    </location>
</feature>
<dbReference type="GO" id="GO:0005886">
    <property type="term" value="C:plasma membrane"/>
    <property type="evidence" value="ECO:0007669"/>
    <property type="project" value="UniProtKB-SubCell"/>
</dbReference>
<evidence type="ECO:0000256" key="4">
    <source>
        <dbReference type="ARBA" id="ARBA00022475"/>
    </source>
</evidence>
<feature type="transmembrane region" description="Helical" evidence="8">
    <location>
        <begin position="126"/>
        <end position="147"/>
    </location>
</feature>
<feature type="transmembrane region" description="Helical" evidence="8">
    <location>
        <begin position="159"/>
        <end position="181"/>
    </location>
</feature>
<dbReference type="GO" id="GO:0022857">
    <property type="term" value="F:transmembrane transporter activity"/>
    <property type="evidence" value="ECO:0007669"/>
    <property type="project" value="InterPro"/>
</dbReference>
<feature type="transmembrane region" description="Helical" evidence="8">
    <location>
        <begin position="95"/>
        <end position="114"/>
    </location>
</feature>
<dbReference type="FunFam" id="1.10.3470.10:FF:000001">
    <property type="entry name" value="Vitamin B12 ABC transporter permease BtuC"/>
    <property type="match status" value="1"/>
</dbReference>
<evidence type="ECO:0000256" key="6">
    <source>
        <dbReference type="ARBA" id="ARBA00022989"/>
    </source>
</evidence>
<gene>
    <name evidence="9" type="ORF">BJ095_102313</name>
</gene>
<evidence type="ECO:0000256" key="2">
    <source>
        <dbReference type="ARBA" id="ARBA00007935"/>
    </source>
</evidence>
<comment type="similarity">
    <text evidence="2">Belongs to the binding-protein-dependent transport system permease family. FecCD subfamily.</text>
</comment>
<dbReference type="PANTHER" id="PTHR30472:SF64">
    <property type="entry name" value="IRON(3+)-HYDROXAMATE IMPORT SYSTEM PERMEASE PROTEIN FHUG"/>
    <property type="match status" value="1"/>
</dbReference>
<evidence type="ECO:0000313" key="10">
    <source>
        <dbReference type="Proteomes" id="UP000247416"/>
    </source>
</evidence>
<name>A0A318TUP6_9BACL</name>
<evidence type="ECO:0000256" key="8">
    <source>
        <dbReference type="SAM" id="Phobius"/>
    </source>
</evidence>
<dbReference type="Gene3D" id="1.10.3470.10">
    <property type="entry name" value="ABC transporter involved in vitamin B12 uptake, BtuC"/>
    <property type="match status" value="1"/>
</dbReference>
<keyword evidence="3" id="KW-0813">Transport</keyword>
<keyword evidence="6 8" id="KW-1133">Transmembrane helix</keyword>
<evidence type="ECO:0000256" key="7">
    <source>
        <dbReference type="ARBA" id="ARBA00023136"/>
    </source>
</evidence>
<feature type="transmembrane region" description="Helical" evidence="8">
    <location>
        <begin position="249"/>
        <end position="278"/>
    </location>
</feature>
<evidence type="ECO:0000256" key="3">
    <source>
        <dbReference type="ARBA" id="ARBA00022448"/>
    </source>
</evidence>
<protein>
    <submittedName>
        <fullName evidence="9">Iron complex transport system permease protein</fullName>
    </submittedName>
</protein>
<dbReference type="EMBL" id="QJTJ01000002">
    <property type="protein sequence ID" value="PYF08546.1"/>
    <property type="molecule type" value="Genomic_DNA"/>
</dbReference>
<dbReference type="InterPro" id="IPR037294">
    <property type="entry name" value="ABC_BtuC-like"/>
</dbReference>
<dbReference type="InterPro" id="IPR000522">
    <property type="entry name" value="ABC_transptr_permease_BtuC"/>
</dbReference>
<evidence type="ECO:0000256" key="1">
    <source>
        <dbReference type="ARBA" id="ARBA00004651"/>
    </source>
</evidence>
<keyword evidence="7 8" id="KW-0472">Membrane</keyword>
<reference evidence="9 10" key="1">
    <citation type="submission" date="2018-06" db="EMBL/GenBank/DDBJ databases">
        <title>Genomic Encyclopedia of Archaeal and Bacterial Type Strains, Phase II (KMG-II): from individual species to whole genera.</title>
        <authorList>
            <person name="Goeker M."/>
        </authorList>
    </citation>
    <scope>NUCLEOTIDE SEQUENCE [LARGE SCALE GENOMIC DNA]</scope>
    <source>
        <strain evidence="9 10">KACC 16626</strain>
    </source>
</reference>